<dbReference type="InterPro" id="IPR014553">
    <property type="entry name" value="Aminopept"/>
</dbReference>
<dbReference type="Pfam" id="PF10023">
    <property type="entry name" value="Aminopep"/>
    <property type="match status" value="1"/>
</dbReference>
<comment type="caution">
    <text evidence="2">The sequence shown here is derived from an EMBL/GenBank/DDBJ whole genome shotgun (WGS) entry which is preliminary data.</text>
</comment>
<dbReference type="RefSeq" id="WP_251776745.1">
    <property type="nucleotide sequence ID" value="NZ_JAMKFE010000002.1"/>
</dbReference>
<evidence type="ECO:0000313" key="2">
    <source>
        <dbReference type="EMBL" id="MCM5678604.1"/>
    </source>
</evidence>
<sequence length="379" mass="42705">MQARRRLAFAAVLAASALAGFGLAGCGSVGYLAQSVRGHFSLLNDARPVPQWIDAAETPDKLRERLVLSQRIRDYAVSELKLPDNGSYRRYADLHRPAAVWNIVAAPELSLELKTWCFPVVGCVGYRGYFDKAKADELAEALRAEGYEVAVYGVPAYSTLGWFDDPLLNTFIHYPEGELARLIFHELAHQVAYAKGDTTFNESFATAVERLGGWRWLGTHASAQAREEYVRFDARRQEFRALTLGYRARLQTLYRSRVAPDEMRRRKAELFGQLRADYETMKRERWNGYAGYDGWFTRANNASLGVLAAYNELVPGFERLFAAEGRDFARFYDAVKRLAELPKEERRRALQPPQSAAGAKMEHTGSVAETSQQSSEAKP</sequence>
<evidence type="ECO:0000313" key="3">
    <source>
        <dbReference type="Proteomes" id="UP001165541"/>
    </source>
</evidence>
<dbReference type="EMBL" id="JAMKFE010000002">
    <property type="protein sequence ID" value="MCM5678604.1"/>
    <property type="molecule type" value="Genomic_DNA"/>
</dbReference>
<keyword evidence="2" id="KW-0031">Aminopeptidase</keyword>
<dbReference type="PIRSF" id="PIRSF029285">
    <property type="entry name" value="Aminopept"/>
    <property type="match status" value="1"/>
</dbReference>
<dbReference type="Proteomes" id="UP001165541">
    <property type="component" value="Unassembled WGS sequence"/>
</dbReference>
<reference evidence="2" key="1">
    <citation type="submission" date="2022-05" db="EMBL/GenBank/DDBJ databases">
        <title>Schlegelella sp. nov., isolated from mangrove soil.</title>
        <authorList>
            <person name="Liu Y."/>
            <person name="Ge X."/>
            <person name="Liu W."/>
        </authorList>
    </citation>
    <scope>NUCLEOTIDE SEQUENCE</scope>
    <source>
        <strain evidence="2">S2-27</strain>
    </source>
</reference>
<proteinExistence type="predicted"/>
<gene>
    <name evidence="2" type="ORF">M8A51_03550</name>
</gene>
<protein>
    <submittedName>
        <fullName evidence="2">Aminopeptidase</fullName>
    </submittedName>
</protein>
<feature type="compositionally biased region" description="Polar residues" evidence="1">
    <location>
        <begin position="367"/>
        <end position="379"/>
    </location>
</feature>
<organism evidence="2 3">
    <name type="scientific">Caldimonas mangrovi</name>
    <dbReference type="NCBI Taxonomy" id="2944811"/>
    <lineage>
        <taxon>Bacteria</taxon>
        <taxon>Pseudomonadati</taxon>
        <taxon>Pseudomonadota</taxon>
        <taxon>Betaproteobacteria</taxon>
        <taxon>Burkholderiales</taxon>
        <taxon>Sphaerotilaceae</taxon>
        <taxon>Caldimonas</taxon>
    </lineage>
</organism>
<keyword evidence="3" id="KW-1185">Reference proteome</keyword>
<dbReference type="PROSITE" id="PS51257">
    <property type="entry name" value="PROKAR_LIPOPROTEIN"/>
    <property type="match status" value="1"/>
</dbReference>
<keyword evidence="2" id="KW-0378">Hydrolase</keyword>
<evidence type="ECO:0000256" key="1">
    <source>
        <dbReference type="SAM" id="MobiDB-lite"/>
    </source>
</evidence>
<feature type="region of interest" description="Disordered" evidence="1">
    <location>
        <begin position="343"/>
        <end position="379"/>
    </location>
</feature>
<accession>A0ABT0YJR5</accession>
<dbReference type="GO" id="GO:0004177">
    <property type="term" value="F:aminopeptidase activity"/>
    <property type="evidence" value="ECO:0007669"/>
    <property type="project" value="UniProtKB-KW"/>
</dbReference>
<keyword evidence="2" id="KW-0645">Protease</keyword>
<name>A0ABT0YJR5_9BURK</name>